<dbReference type="AlphaFoldDB" id="A0A1D1Y0E0"/>
<evidence type="ECO:0000256" key="3">
    <source>
        <dbReference type="ARBA" id="ARBA00012483"/>
    </source>
</evidence>
<comment type="pathway">
    <text evidence="2">Protein modification; protein ubiquitination.</text>
</comment>
<dbReference type="GO" id="GO:0016567">
    <property type="term" value="P:protein ubiquitination"/>
    <property type="evidence" value="ECO:0007669"/>
    <property type="project" value="UniProtKB-UniPathway"/>
</dbReference>
<dbReference type="SUPFAM" id="SSF57850">
    <property type="entry name" value="RING/U-box"/>
    <property type="match status" value="1"/>
</dbReference>
<dbReference type="SMART" id="SM00504">
    <property type="entry name" value="Ubox"/>
    <property type="match status" value="1"/>
</dbReference>
<dbReference type="GO" id="GO:0061630">
    <property type="term" value="F:ubiquitin protein ligase activity"/>
    <property type="evidence" value="ECO:0007669"/>
    <property type="project" value="UniProtKB-EC"/>
</dbReference>
<accession>A0A1D1Y0E0</accession>
<dbReference type="PANTHER" id="PTHR45647">
    <property type="entry name" value="OS02G0152300 PROTEIN"/>
    <property type="match status" value="1"/>
</dbReference>
<dbReference type="InterPro" id="IPR000719">
    <property type="entry name" value="Prot_kinase_dom"/>
</dbReference>
<reference evidence="11" key="1">
    <citation type="submission" date="2015-07" db="EMBL/GenBank/DDBJ databases">
        <title>Transcriptome Assembly of Anthurium amnicola.</title>
        <authorList>
            <person name="Suzuki J."/>
        </authorList>
    </citation>
    <scope>NUCLEOTIDE SEQUENCE</scope>
</reference>
<comment type="catalytic activity">
    <reaction evidence="1">
        <text>S-ubiquitinyl-[E2 ubiquitin-conjugating enzyme]-L-cysteine + [acceptor protein]-L-lysine = [E2 ubiquitin-conjugating enzyme]-L-cysteine + N(6)-ubiquitinyl-[acceptor protein]-L-lysine.</text>
        <dbReference type="EC" id="2.3.2.27"/>
    </reaction>
</comment>
<dbReference type="Gene3D" id="3.30.200.20">
    <property type="entry name" value="Phosphorylase Kinase, domain 1"/>
    <property type="match status" value="1"/>
</dbReference>
<dbReference type="EMBL" id="GDJX01019842">
    <property type="protein sequence ID" value="JAT48094.1"/>
    <property type="molecule type" value="Transcribed_RNA"/>
</dbReference>
<dbReference type="CDD" id="cd16655">
    <property type="entry name" value="RING-Ubox_WDSUB1-like"/>
    <property type="match status" value="1"/>
</dbReference>
<proteinExistence type="predicted"/>
<dbReference type="InterPro" id="IPR003613">
    <property type="entry name" value="Ubox_domain"/>
</dbReference>
<dbReference type="UniPathway" id="UPA00143"/>
<dbReference type="InterPro" id="IPR001245">
    <property type="entry name" value="Ser-Thr/Tyr_kinase_cat_dom"/>
</dbReference>
<feature type="coiled-coil region" evidence="7">
    <location>
        <begin position="377"/>
        <end position="408"/>
    </location>
</feature>
<evidence type="ECO:0000256" key="5">
    <source>
        <dbReference type="ARBA" id="ARBA00022786"/>
    </source>
</evidence>
<dbReference type="Gene3D" id="1.10.510.10">
    <property type="entry name" value="Transferase(Phosphotransferase) domain 1"/>
    <property type="match status" value="1"/>
</dbReference>
<keyword evidence="4" id="KW-0808">Transferase</keyword>
<sequence>MELLSPSPPPRPAADRFAPPPSPASFDVGIPRARRSRPPDHPEAAADIVHVAVGRSVEKGAGLVEWAIRQFGCREMGLVHVQQPSITIPTLLGRIPARQANEGVVSAYRREELKETKKILLNYLSICNKAQVHAHIITIVSENVQKGITDLVNQHDIRKLVMGAPSENFVKVKRSSSKVAYTVKNAALSCEIWFIHNGKHVWTREPSGEPNSLLPVLTATDIESTKRFRSCSSQNLNEEPVLNQEYPGYGSYTTVKLSGDGNDAVTGLEQREYAISSSCAFCSLDRMNQLTSPSLATSTTAAFSAASPAESELSLEIGSKEEQIPKILHNQLVEAQKEAERAKKQAYAEIMKRKKLESQFAVAINRVKMFETACTHETKLREEVEDAIRTMKREQELLSDQRDKAMKELHNALSAISVIENHVQEVEHHQEKVAGELKLAQASIVSLKLERHKIRREREKSACLQELWKHYSLTIPSNCDGFVGYVPWDLKEFSLSELQSATCDFSESFKIGQGGFACAYKGEISGKTVVIKQLHPHDVQGQMEFPKEVHVLSKIKHPHLVTLIGTCSEAWYLVYEYLPNGSLQDHLIRKTNAPSLLTWKARTRIAAEMCSALLFLHSSKPEKIIHGDLKPEKVYLGSELSCKIGDIGICRHVLEEAMHCPSFHWNTEPKGAFPYKDLEYLRTGEPTPKSDIYSFGIIVLQLLTGRPPFGLAGEVRRAIVGGKLSSILDPTAGEWPQSLATRLAEFGLRCSEMNARDRPELTPEMARELEQLLVPERPVPPFFLCPIRQEIMHDPVVAADGFTYEGEALRGWLQNGRETSPMTNLKLDHLNLIPNHALRFAIQDWLCRSR</sequence>
<dbReference type="GO" id="GO:0004672">
    <property type="term" value="F:protein kinase activity"/>
    <property type="evidence" value="ECO:0007669"/>
    <property type="project" value="InterPro"/>
</dbReference>
<dbReference type="InterPro" id="IPR051348">
    <property type="entry name" value="U-box_ubiquitin_ligases"/>
</dbReference>
<dbReference type="Pfam" id="PF07714">
    <property type="entry name" value="PK_Tyr_Ser-Thr"/>
    <property type="match status" value="1"/>
</dbReference>
<organism evidence="11">
    <name type="scientific">Anthurium amnicola</name>
    <dbReference type="NCBI Taxonomy" id="1678845"/>
    <lineage>
        <taxon>Eukaryota</taxon>
        <taxon>Viridiplantae</taxon>
        <taxon>Streptophyta</taxon>
        <taxon>Embryophyta</taxon>
        <taxon>Tracheophyta</taxon>
        <taxon>Spermatophyta</taxon>
        <taxon>Magnoliopsida</taxon>
        <taxon>Liliopsida</taxon>
        <taxon>Araceae</taxon>
        <taxon>Pothoideae</taxon>
        <taxon>Potheae</taxon>
        <taxon>Anthurium</taxon>
    </lineage>
</organism>
<keyword evidence="7" id="KW-0175">Coiled coil</keyword>
<evidence type="ECO:0000313" key="11">
    <source>
        <dbReference type="EMBL" id="JAT48094.1"/>
    </source>
</evidence>
<dbReference type="GO" id="GO:0005524">
    <property type="term" value="F:ATP binding"/>
    <property type="evidence" value="ECO:0007669"/>
    <property type="project" value="UniProtKB-UniRule"/>
</dbReference>
<evidence type="ECO:0000256" key="6">
    <source>
        <dbReference type="PROSITE-ProRule" id="PRU10141"/>
    </source>
</evidence>
<gene>
    <name evidence="11" type="primary">PUB33_17</name>
    <name evidence="11" type="ORF">g.54655</name>
</gene>
<dbReference type="InterPro" id="IPR011009">
    <property type="entry name" value="Kinase-like_dom_sf"/>
</dbReference>
<dbReference type="PROSITE" id="PS50011">
    <property type="entry name" value="PROTEIN_KINASE_DOM"/>
    <property type="match status" value="1"/>
</dbReference>
<feature type="domain" description="Protein kinase" evidence="9">
    <location>
        <begin position="505"/>
        <end position="783"/>
    </location>
</feature>
<feature type="domain" description="U-box" evidence="10">
    <location>
        <begin position="778"/>
        <end position="850"/>
    </location>
</feature>
<name>A0A1D1Y0E0_9ARAE</name>
<keyword evidence="6" id="KW-0067">ATP-binding</keyword>
<keyword evidence="5" id="KW-0833">Ubl conjugation pathway</keyword>
<evidence type="ECO:0000256" key="8">
    <source>
        <dbReference type="SAM" id="MobiDB-lite"/>
    </source>
</evidence>
<evidence type="ECO:0000259" key="10">
    <source>
        <dbReference type="PROSITE" id="PS51698"/>
    </source>
</evidence>
<dbReference type="Pfam" id="PF04564">
    <property type="entry name" value="U-box"/>
    <property type="match status" value="1"/>
</dbReference>
<dbReference type="InterPro" id="IPR013083">
    <property type="entry name" value="Znf_RING/FYVE/PHD"/>
</dbReference>
<evidence type="ECO:0000256" key="2">
    <source>
        <dbReference type="ARBA" id="ARBA00004906"/>
    </source>
</evidence>
<dbReference type="SUPFAM" id="SSF56112">
    <property type="entry name" value="Protein kinase-like (PK-like)"/>
    <property type="match status" value="1"/>
</dbReference>
<evidence type="ECO:0000259" key="9">
    <source>
        <dbReference type="PROSITE" id="PS50011"/>
    </source>
</evidence>
<dbReference type="InterPro" id="IPR017441">
    <property type="entry name" value="Protein_kinase_ATP_BS"/>
</dbReference>
<dbReference type="PROSITE" id="PS00107">
    <property type="entry name" value="PROTEIN_KINASE_ATP"/>
    <property type="match status" value="1"/>
</dbReference>
<keyword evidence="6" id="KW-0547">Nucleotide-binding</keyword>
<evidence type="ECO:0000256" key="4">
    <source>
        <dbReference type="ARBA" id="ARBA00022679"/>
    </source>
</evidence>
<feature type="region of interest" description="Disordered" evidence="8">
    <location>
        <begin position="1"/>
        <end position="43"/>
    </location>
</feature>
<evidence type="ECO:0000256" key="1">
    <source>
        <dbReference type="ARBA" id="ARBA00000900"/>
    </source>
</evidence>
<evidence type="ECO:0000256" key="7">
    <source>
        <dbReference type="SAM" id="Coils"/>
    </source>
</evidence>
<protein>
    <recommendedName>
        <fullName evidence="3">RING-type E3 ubiquitin transferase</fullName>
        <ecNumber evidence="3">2.3.2.27</ecNumber>
    </recommendedName>
</protein>
<dbReference type="EC" id="2.3.2.27" evidence="3"/>
<dbReference type="Gene3D" id="3.30.40.10">
    <property type="entry name" value="Zinc/RING finger domain, C3HC4 (zinc finger)"/>
    <property type="match status" value="1"/>
</dbReference>
<dbReference type="PROSITE" id="PS51698">
    <property type="entry name" value="U_BOX"/>
    <property type="match status" value="1"/>
</dbReference>
<dbReference type="PANTHER" id="PTHR45647:SF43">
    <property type="entry name" value="OS10G0100500 PROTEIN"/>
    <property type="match status" value="1"/>
</dbReference>
<dbReference type="CDD" id="cd01989">
    <property type="entry name" value="USP_STK_Ubox_N"/>
    <property type="match status" value="1"/>
</dbReference>
<feature type="binding site" evidence="6">
    <location>
        <position position="532"/>
    </location>
    <ligand>
        <name>ATP</name>
        <dbReference type="ChEBI" id="CHEBI:30616"/>
    </ligand>
</feature>
<feature type="compositionally biased region" description="Pro residues" evidence="8">
    <location>
        <begin position="1"/>
        <end position="23"/>
    </location>
</feature>